<dbReference type="FunFam" id="3.40.50.2300:FF:000021">
    <property type="entry name" value="Two-component system response regulator KdpE"/>
    <property type="match status" value="1"/>
</dbReference>
<dbReference type="InterPro" id="IPR039420">
    <property type="entry name" value="WalR-like"/>
</dbReference>
<evidence type="ECO:0000256" key="3">
    <source>
        <dbReference type="ARBA" id="ARBA00022553"/>
    </source>
</evidence>
<organism evidence="12 13">
    <name type="scientific">Acidocella aromatica</name>
    <dbReference type="NCBI Taxonomy" id="1303579"/>
    <lineage>
        <taxon>Bacteria</taxon>
        <taxon>Pseudomonadati</taxon>
        <taxon>Pseudomonadota</taxon>
        <taxon>Alphaproteobacteria</taxon>
        <taxon>Acetobacterales</taxon>
        <taxon>Acidocellaceae</taxon>
        <taxon>Acidocella</taxon>
    </lineage>
</organism>
<dbReference type="SUPFAM" id="SSF52172">
    <property type="entry name" value="CheY-like"/>
    <property type="match status" value="1"/>
</dbReference>
<name>A0A840V782_9PROT</name>
<keyword evidence="6 9" id="KW-0238">DNA-binding</keyword>
<dbReference type="InterPro" id="IPR016032">
    <property type="entry name" value="Sig_transdc_resp-reg_C-effctor"/>
</dbReference>
<feature type="modified residue" description="4-aspartylphosphate" evidence="8">
    <location>
        <position position="56"/>
    </location>
</feature>
<dbReference type="PROSITE" id="PS50110">
    <property type="entry name" value="RESPONSE_REGULATORY"/>
    <property type="match status" value="1"/>
</dbReference>
<dbReference type="GO" id="GO:0000987">
    <property type="term" value="F:cis-regulatory region sequence-specific DNA binding"/>
    <property type="evidence" value="ECO:0007669"/>
    <property type="project" value="UniProtKB-ARBA"/>
</dbReference>
<gene>
    <name evidence="12" type="ORF">HNP71_000062</name>
</gene>
<dbReference type="Pfam" id="PF00486">
    <property type="entry name" value="Trans_reg_C"/>
    <property type="match status" value="1"/>
</dbReference>
<dbReference type="SUPFAM" id="SSF46894">
    <property type="entry name" value="C-terminal effector domain of the bipartite response regulators"/>
    <property type="match status" value="1"/>
</dbReference>
<dbReference type="RefSeq" id="WP_221246553.1">
    <property type="nucleotide sequence ID" value="NZ_JACHFJ010000001.1"/>
</dbReference>
<evidence type="ECO:0000256" key="1">
    <source>
        <dbReference type="ARBA" id="ARBA00004496"/>
    </source>
</evidence>
<evidence type="ECO:0000313" key="12">
    <source>
        <dbReference type="EMBL" id="MBB5371838.1"/>
    </source>
</evidence>
<keyword evidence="2" id="KW-0963">Cytoplasm</keyword>
<dbReference type="Gene3D" id="3.40.50.2300">
    <property type="match status" value="1"/>
</dbReference>
<dbReference type="InterPro" id="IPR011006">
    <property type="entry name" value="CheY-like_superfamily"/>
</dbReference>
<accession>A0A840V782</accession>
<dbReference type="PANTHER" id="PTHR48111">
    <property type="entry name" value="REGULATOR OF RPOS"/>
    <property type="match status" value="1"/>
</dbReference>
<dbReference type="CDD" id="cd00383">
    <property type="entry name" value="trans_reg_C"/>
    <property type="match status" value="1"/>
</dbReference>
<dbReference type="InterPro" id="IPR036388">
    <property type="entry name" value="WH-like_DNA-bd_sf"/>
</dbReference>
<comment type="subcellular location">
    <subcellularLocation>
        <location evidence="1">Cytoplasm</location>
    </subcellularLocation>
</comment>
<evidence type="ECO:0000256" key="5">
    <source>
        <dbReference type="ARBA" id="ARBA00023015"/>
    </source>
</evidence>
<keyword evidence="5" id="KW-0805">Transcription regulation</keyword>
<keyword evidence="7" id="KW-0804">Transcription</keyword>
<sequence>MSIVSGRILVVDDEPQIHRFLTPALTAAGFEPLRAERGDAALRMVAANTPDLVLLDLGLPDMDGQDVLRRLRAFSAVPVIILSARDREAEKIAALDAGADDYVEKPFGLGELLARIRTALRHKGQQEPAGPELALDGLVITQQGAALNGEKLVLTKREHALLLLLARNHGRVLTHRQILTAIWGPAHAEDLAYLRVYIGQLRKKLGPDFSAKLKTEPGVGYRLEE</sequence>
<evidence type="ECO:0000259" key="11">
    <source>
        <dbReference type="PROSITE" id="PS51755"/>
    </source>
</evidence>
<dbReference type="PROSITE" id="PS51755">
    <property type="entry name" value="OMPR_PHOB"/>
    <property type="match status" value="1"/>
</dbReference>
<dbReference type="GO" id="GO:0005829">
    <property type="term" value="C:cytosol"/>
    <property type="evidence" value="ECO:0007669"/>
    <property type="project" value="TreeGrafter"/>
</dbReference>
<dbReference type="Proteomes" id="UP000553706">
    <property type="component" value="Unassembled WGS sequence"/>
</dbReference>
<dbReference type="AlphaFoldDB" id="A0A840V782"/>
<evidence type="ECO:0000313" key="13">
    <source>
        <dbReference type="Proteomes" id="UP000553706"/>
    </source>
</evidence>
<keyword evidence="4" id="KW-0902">Two-component regulatory system</keyword>
<evidence type="ECO:0000256" key="7">
    <source>
        <dbReference type="ARBA" id="ARBA00023163"/>
    </source>
</evidence>
<dbReference type="Gene3D" id="1.10.10.10">
    <property type="entry name" value="Winged helix-like DNA-binding domain superfamily/Winged helix DNA-binding domain"/>
    <property type="match status" value="1"/>
</dbReference>
<dbReference type="SMART" id="SM00862">
    <property type="entry name" value="Trans_reg_C"/>
    <property type="match status" value="1"/>
</dbReference>
<dbReference type="InterPro" id="IPR001867">
    <property type="entry name" value="OmpR/PhoB-type_DNA-bd"/>
</dbReference>
<dbReference type="GO" id="GO:0045893">
    <property type="term" value="P:positive regulation of DNA-templated transcription"/>
    <property type="evidence" value="ECO:0007669"/>
    <property type="project" value="UniProtKB-ARBA"/>
</dbReference>
<evidence type="ECO:0000256" key="9">
    <source>
        <dbReference type="PROSITE-ProRule" id="PRU01091"/>
    </source>
</evidence>
<proteinExistence type="predicted"/>
<comment type="caution">
    <text evidence="12">The sequence shown here is derived from an EMBL/GenBank/DDBJ whole genome shotgun (WGS) entry which is preliminary data.</text>
</comment>
<dbReference type="PANTHER" id="PTHR48111:SF50">
    <property type="entry name" value="KDP OPERON TRANSCRIPTIONAL REGULATORY PROTEIN KDPE"/>
    <property type="match status" value="1"/>
</dbReference>
<evidence type="ECO:0000256" key="4">
    <source>
        <dbReference type="ARBA" id="ARBA00023012"/>
    </source>
</evidence>
<dbReference type="CDD" id="cd17620">
    <property type="entry name" value="REC_OmpR_KdpE-like"/>
    <property type="match status" value="1"/>
</dbReference>
<dbReference type="Gene3D" id="6.10.250.690">
    <property type="match status" value="1"/>
</dbReference>
<evidence type="ECO:0000256" key="8">
    <source>
        <dbReference type="PROSITE-ProRule" id="PRU00169"/>
    </source>
</evidence>
<feature type="domain" description="OmpR/PhoB-type" evidence="11">
    <location>
        <begin position="123"/>
        <end position="225"/>
    </location>
</feature>
<keyword evidence="13" id="KW-1185">Reference proteome</keyword>
<evidence type="ECO:0000256" key="6">
    <source>
        <dbReference type="ARBA" id="ARBA00023125"/>
    </source>
</evidence>
<evidence type="ECO:0000256" key="2">
    <source>
        <dbReference type="ARBA" id="ARBA00022490"/>
    </source>
</evidence>
<protein>
    <submittedName>
        <fullName evidence="12">Two-component system KDP operon response regulator KdpE</fullName>
    </submittedName>
</protein>
<evidence type="ECO:0000259" key="10">
    <source>
        <dbReference type="PROSITE" id="PS50110"/>
    </source>
</evidence>
<dbReference type="InterPro" id="IPR001789">
    <property type="entry name" value="Sig_transdc_resp-reg_receiver"/>
</dbReference>
<feature type="domain" description="Response regulatory" evidence="10">
    <location>
        <begin position="7"/>
        <end position="120"/>
    </location>
</feature>
<dbReference type="GO" id="GO:0032993">
    <property type="term" value="C:protein-DNA complex"/>
    <property type="evidence" value="ECO:0007669"/>
    <property type="project" value="TreeGrafter"/>
</dbReference>
<dbReference type="GO" id="GO:0000156">
    <property type="term" value="F:phosphorelay response regulator activity"/>
    <property type="evidence" value="ECO:0007669"/>
    <property type="project" value="TreeGrafter"/>
</dbReference>
<dbReference type="GO" id="GO:0042802">
    <property type="term" value="F:identical protein binding"/>
    <property type="evidence" value="ECO:0007669"/>
    <property type="project" value="UniProtKB-ARBA"/>
</dbReference>
<keyword evidence="3 8" id="KW-0597">Phosphoprotein</keyword>
<dbReference type="EMBL" id="JACHFJ010000001">
    <property type="protein sequence ID" value="MBB5371838.1"/>
    <property type="molecule type" value="Genomic_DNA"/>
</dbReference>
<feature type="DNA-binding region" description="OmpR/PhoB-type" evidence="9">
    <location>
        <begin position="123"/>
        <end position="225"/>
    </location>
</feature>
<reference evidence="12 13" key="1">
    <citation type="submission" date="2020-08" db="EMBL/GenBank/DDBJ databases">
        <title>Genomic Encyclopedia of Type Strains, Phase IV (KMG-IV): sequencing the most valuable type-strain genomes for metagenomic binning, comparative biology and taxonomic classification.</title>
        <authorList>
            <person name="Goeker M."/>
        </authorList>
    </citation>
    <scope>NUCLEOTIDE SEQUENCE [LARGE SCALE GENOMIC DNA]</scope>
    <source>
        <strain evidence="12 13">DSM 27026</strain>
    </source>
</reference>
<dbReference type="SMART" id="SM00448">
    <property type="entry name" value="REC"/>
    <property type="match status" value="1"/>
</dbReference>
<dbReference type="Pfam" id="PF00072">
    <property type="entry name" value="Response_reg"/>
    <property type="match status" value="1"/>
</dbReference>